<proteinExistence type="predicted"/>
<evidence type="ECO:0000313" key="2">
    <source>
        <dbReference type="Proteomes" id="UP000606396"/>
    </source>
</evidence>
<protein>
    <submittedName>
        <fullName evidence="1">Uncharacterized protein</fullName>
    </submittedName>
</protein>
<accession>A0ABR8H489</accession>
<gene>
    <name evidence="1" type="ORF">H6G94_02850</name>
</gene>
<dbReference type="EMBL" id="JACJTC010000002">
    <property type="protein sequence ID" value="MBD2610223.1"/>
    <property type="molecule type" value="Genomic_DNA"/>
</dbReference>
<keyword evidence="2" id="KW-1185">Reference proteome</keyword>
<dbReference type="Proteomes" id="UP000606396">
    <property type="component" value="Unassembled WGS sequence"/>
</dbReference>
<sequence>MSEQDQSNLLVELSPEEQEVQTGGFYGGFYPYGGFSGGLYGPGLYGPGLYGRPLYGRPFYF</sequence>
<evidence type="ECO:0000313" key="1">
    <source>
        <dbReference type="EMBL" id="MBD2610223.1"/>
    </source>
</evidence>
<organism evidence="1 2">
    <name type="scientific">Nostoc punctiforme FACHB-252</name>
    <dbReference type="NCBI Taxonomy" id="1357509"/>
    <lineage>
        <taxon>Bacteria</taxon>
        <taxon>Bacillati</taxon>
        <taxon>Cyanobacteriota</taxon>
        <taxon>Cyanophyceae</taxon>
        <taxon>Nostocales</taxon>
        <taxon>Nostocaceae</taxon>
        <taxon>Nostoc</taxon>
    </lineage>
</organism>
<reference evidence="1 2" key="1">
    <citation type="journal article" date="2020" name="ISME J.">
        <title>Comparative genomics reveals insights into cyanobacterial evolution and habitat adaptation.</title>
        <authorList>
            <person name="Chen M.Y."/>
            <person name="Teng W.K."/>
            <person name="Zhao L."/>
            <person name="Hu C.X."/>
            <person name="Zhou Y.K."/>
            <person name="Han B.P."/>
            <person name="Song L.R."/>
            <person name="Shu W.S."/>
        </authorList>
    </citation>
    <scope>NUCLEOTIDE SEQUENCE [LARGE SCALE GENOMIC DNA]</scope>
    <source>
        <strain evidence="1 2">FACHB-252</strain>
    </source>
</reference>
<name>A0ABR8H489_NOSPU</name>
<dbReference type="RefSeq" id="WP_190948250.1">
    <property type="nucleotide sequence ID" value="NZ_JACJTC010000002.1"/>
</dbReference>
<comment type="caution">
    <text evidence="1">The sequence shown here is derived from an EMBL/GenBank/DDBJ whole genome shotgun (WGS) entry which is preliminary data.</text>
</comment>